<dbReference type="Pfam" id="PF00005">
    <property type="entry name" value="ABC_tran"/>
    <property type="match status" value="1"/>
</dbReference>
<evidence type="ECO:0000256" key="3">
    <source>
        <dbReference type="ARBA" id="ARBA00022692"/>
    </source>
</evidence>
<dbReference type="Gene3D" id="1.20.1560.10">
    <property type="entry name" value="ABC transporter type 1, transmembrane domain"/>
    <property type="match status" value="1"/>
</dbReference>
<evidence type="ECO:0000256" key="8">
    <source>
        <dbReference type="ARBA" id="ARBA00023136"/>
    </source>
</evidence>
<gene>
    <name evidence="14" type="ORF">CEP51_014987</name>
</gene>
<evidence type="ECO:0000256" key="6">
    <source>
        <dbReference type="ARBA" id="ARBA00022946"/>
    </source>
</evidence>
<accession>A0A428PIN2</accession>
<feature type="transmembrane region" description="Helical" evidence="11">
    <location>
        <begin position="208"/>
        <end position="228"/>
    </location>
</feature>
<reference evidence="14 15" key="1">
    <citation type="submission" date="2017-06" db="EMBL/GenBank/DDBJ databases">
        <title>Comparative genomic analysis of Ambrosia Fusariam Clade fungi.</title>
        <authorList>
            <person name="Stajich J.E."/>
            <person name="Carrillo J."/>
            <person name="Kijimoto T."/>
            <person name="Eskalen A."/>
            <person name="O'Donnell K."/>
            <person name="Kasson M."/>
        </authorList>
    </citation>
    <scope>NUCLEOTIDE SEQUENCE [LARGE SCALE GENOMIC DNA]</scope>
    <source>
        <strain evidence="14 15">NRRL62606</strain>
    </source>
</reference>
<feature type="compositionally biased region" description="Polar residues" evidence="10">
    <location>
        <begin position="451"/>
        <end position="462"/>
    </location>
</feature>
<dbReference type="GO" id="GO:0140359">
    <property type="term" value="F:ABC-type transporter activity"/>
    <property type="evidence" value="ECO:0007669"/>
    <property type="project" value="InterPro"/>
</dbReference>
<dbReference type="GO" id="GO:0005774">
    <property type="term" value="C:vacuolar membrane"/>
    <property type="evidence" value="ECO:0007669"/>
    <property type="project" value="TreeGrafter"/>
</dbReference>
<name>A0A428PIN2_9HYPO</name>
<keyword evidence="15" id="KW-1185">Reference proteome</keyword>
<dbReference type="SUPFAM" id="SSF90123">
    <property type="entry name" value="ABC transporter transmembrane region"/>
    <property type="match status" value="1"/>
</dbReference>
<dbReference type="GO" id="GO:0005524">
    <property type="term" value="F:ATP binding"/>
    <property type="evidence" value="ECO:0007669"/>
    <property type="project" value="UniProtKB-KW"/>
</dbReference>
<dbReference type="InterPro" id="IPR039421">
    <property type="entry name" value="Type_1_exporter"/>
</dbReference>
<dbReference type="PANTHER" id="PTHR24221">
    <property type="entry name" value="ATP-BINDING CASSETTE SUB-FAMILY B"/>
    <property type="match status" value="1"/>
</dbReference>
<dbReference type="PROSITE" id="PS50893">
    <property type="entry name" value="ABC_TRANSPORTER_2"/>
    <property type="match status" value="1"/>
</dbReference>
<feature type="compositionally biased region" description="Polar residues" evidence="10">
    <location>
        <begin position="481"/>
        <end position="492"/>
    </location>
</feature>
<comment type="subcellular location">
    <subcellularLocation>
        <location evidence="1">Membrane</location>
        <topology evidence="1">Multi-pass membrane protein</topology>
    </subcellularLocation>
</comment>
<evidence type="ECO:0000256" key="4">
    <source>
        <dbReference type="ARBA" id="ARBA00022741"/>
    </source>
</evidence>
<keyword evidence="6" id="KW-0809">Transit peptide</keyword>
<dbReference type="FunFam" id="3.40.50.300:FF:000186">
    <property type="entry name" value="ATP-binding cassette sub-family B member 7, mitochondrial"/>
    <property type="match status" value="1"/>
</dbReference>
<feature type="compositionally biased region" description="Basic and acidic residues" evidence="10">
    <location>
        <begin position="1175"/>
        <end position="1188"/>
    </location>
</feature>
<feature type="domain" description="ABC transporter" evidence="12">
    <location>
        <begin position="869"/>
        <end position="1103"/>
    </location>
</feature>
<keyword evidence="4" id="KW-0547">Nucleotide-binding</keyword>
<feature type="transmembrane region" description="Helical" evidence="11">
    <location>
        <begin position="319"/>
        <end position="338"/>
    </location>
</feature>
<evidence type="ECO:0000313" key="15">
    <source>
        <dbReference type="Proteomes" id="UP000287972"/>
    </source>
</evidence>
<evidence type="ECO:0000259" key="12">
    <source>
        <dbReference type="PROSITE" id="PS50893"/>
    </source>
</evidence>
<evidence type="ECO:0000256" key="7">
    <source>
        <dbReference type="ARBA" id="ARBA00022989"/>
    </source>
</evidence>
<dbReference type="SUPFAM" id="SSF52540">
    <property type="entry name" value="P-loop containing nucleoside triphosphate hydrolases"/>
    <property type="match status" value="1"/>
</dbReference>
<evidence type="ECO:0000313" key="14">
    <source>
        <dbReference type="EMBL" id="RSL52860.1"/>
    </source>
</evidence>
<dbReference type="InterPro" id="IPR027417">
    <property type="entry name" value="P-loop_NTPase"/>
</dbReference>
<keyword evidence="8 11" id="KW-0472">Membrane</keyword>
<evidence type="ECO:0000256" key="1">
    <source>
        <dbReference type="ARBA" id="ARBA00004141"/>
    </source>
</evidence>
<evidence type="ECO:0000256" key="10">
    <source>
        <dbReference type="SAM" id="MobiDB-lite"/>
    </source>
</evidence>
<feature type="transmembrane region" description="Helical" evidence="11">
    <location>
        <begin position="278"/>
        <end position="299"/>
    </location>
</feature>
<dbReference type="InterPro" id="IPR003439">
    <property type="entry name" value="ABC_transporter-like_ATP-bd"/>
</dbReference>
<dbReference type="PROSITE" id="PS00211">
    <property type="entry name" value="ABC_TRANSPORTER_1"/>
    <property type="match status" value="1"/>
</dbReference>
<feature type="region of interest" description="Disordered" evidence="10">
    <location>
        <begin position="430"/>
        <end position="492"/>
    </location>
</feature>
<dbReference type="GO" id="GO:0016887">
    <property type="term" value="F:ATP hydrolysis activity"/>
    <property type="evidence" value="ECO:0007669"/>
    <property type="project" value="InterPro"/>
</dbReference>
<dbReference type="InterPro" id="IPR017871">
    <property type="entry name" value="ABC_transporter-like_CS"/>
</dbReference>
<protein>
    <recommendedName>
        <fullName evidence="16">Heavy metal tolerance protein</fullName>
    </recommendedName>
</protein>
<dbReference type="EMBL" id="NKCL01000748">
    <property type="protein sequence ID" value="RSL52860.1"/>
    <property type="molecule type" value="Genomic_DNA"/>
</dbReference>
<feature type="domain" description="ABC transmembrane type-1" evidence="13">
    <location>
        <begin position="539"/>
        <end position="834"/>
    </location>
</feature>
<dbReference type="InterPro" id="IPR003593">
    <property type="entry name" value="AAA+_ATPase"/>
</dbReference>
<dbReference type="PROSITE" id="PS50929">
    <property type="entry name" value="ABC_TM1F"/>
    <property type="match status" value="1"/>
</dbReference>
<evidence type="ECO:0000256" key="2">
    <source>
        <dbReference type="ARBA" id="ARBA00022448"/>
    </source>
</evidence>
<feature type="region of interest" description="Disordered" evidence="10">
    <location>
        <begin position="84"/>
        <end position="104"/>
    </location>
</feature>
<dbReference type="AlphaFoldDB" id="A0A428PIN2"/>
<dbReference type="SMART" id="SM00382">
    <property type="entry name" value="AAA"/>
    <property type="match status" value="1"/>
</dbReference>
<keyword evidence="7 11" id="KW-1133">Transmembrane helix</keyword>
<evidence type="ECO:0000256" key="11">
    <source>
        <dbReference type="SAM" id="Phobius"/>
    </source>
</evidence>
<feature type="transmembrane region" description="Helical" evidence="11">
    <location>
        <begin position="399"/>
        <end position="421"/>
    </location>
</feature>
<keyword evidence="2" id="KW-0813">Transport</keyword>
<evidence type="ECO:0000256" key="5">
    <source>
        <dbReference type="ARBA" id="ARBA00022840"/>
    </source>
</evidence>
<comment type="caution">
    <text evidence="14">The sequence shown here is derived from an EMBL/GenBank/DDBJ whole genome shotgun (WGS) entry which is preliminary data.</text>
</comment>
<evidence type="ECO:0000259" key="13">
    <source>
        <dbReference type="PROSITE" id="PS50929"/>
    </source>
</evidence>
<organism evidence="14 15">
    <name type="scientific">Fusarium floridanum</name>
    <dbReference type="NCBI Taxonomy" id="1325733"/>
    <lineage>
        <taxon>Eukaryota</taxon>
        <taxon>Fungi</taxon>
        <taxon>Dikarya</taxon>
        <taxon>Ascomycota</taxon>
        <taxon>Pezizomycotina</taxon>
        <taxon>Sordariomycetes</taxon>
        <taxon>Hypocreomycetidae</taxon>
        <taxon>Hypocreales</taxon>
        <taxon>Nectriaceae</taxon>
        <taxon>Fusarium</taxon>
        <taxon>Fusarium solani species complex</taxon>
    </lineage>
</organism>
<feature type="transmembrane region" description="Helical" evidence="11">
    <location>
        <begin position="350"/>
        <end position="371"/>
    </location>
</feature>
<dbReference type="Gene3D" id="3.40.50.300">
    <property type="entry name" value="P-loop containing nucleotide triphosphate hydrolases"/>
    <property type="match status" value="1"/>
</dbReference>
<comment type="similarity">
    <text evidence="9">Belongs to the ABC transporter superfamily. ABCB family. Heavy Metal importer (TC 3.A.1.210) subfamily.</text>
</comment>
<feature type="region of interest" description="Disordered" evidence="10">
    <location>
        <begin position="1128"/>
        <end position="1188"/>
    </location>
</feature>
<feature type="transmembrane region" description="Helical" evidence="11">
    <location>
        <begin position="669"/>
        <end position="690"/>
    </location>
</feature>
<keyword evidence="3 11" id="KW-0812">Transmembrane</keyword>
<keyword evidence="5" id="KW-0067">ATP-binding</keyword>
<dbReference type="Pfam" id="PF00664">
    <property type="entry name" value="ABC_membrane"/>
    <property type="match status" value="1"/>
</dbReference>
<dbReference type="CDD" id="cd18583">
    <property type="entry name" value="ABC_6TM_HMT1"/>
    <property type="match status" value="1"/>
</dbReference>
<dbReference type="PANTHER" id="PTHR24221:SF651">
    <property type="entry name" value="HEAVY METAL TOLERANCE PROTEIN"/>
    <property type="match status" value="1"/>
</dbReference>
<proteinExistence type="inferred from homology"/>
<dbReference type="Proteomes" id="UP000287972">
    <property type="component" value="Unassembled WGS sequence"/>
</dbReference>
<sequence length="1188" mass="133731">MTMLDLILSDPLSNTGPYLLGMTSIRVPSPRLVRHCFLISLDLPSGGTWPFVNLSRPHLKRSLLEASNSKRVIDRATDDLATIQQRPPEAPAQSNLEDRQRPDTSSSSAHACFVFSSFFSSSLILGLFTKTKSNLQQPPPETFSKVLPSCRTHCKPKKLHATVQSGYWIATAETAMMAVADDMPTTALRGSDREDLPLADYILRKTQFLYALVLLTAFISCAAWYSVVNAKKQEDLVQPTVKGPGGKPLPITKKKLSRDGARKIGPGFGRTAKNVFRYLAGIVFLCYVGSASFMFYHAFWYEDPYRWSKEGLPWAGEWSVVHIVGALFFHLYILISLFDWRKGPNIVHFTVWILAFIGEIILFSTTAVAAADCHFFRSVRNKDSEKDGNCVDYWTKIDLVFYFLRILHLLALIGVFSLAWIRKVRSEDKKAEEGRPAESTPLLNGHRRSYDTANGQPANGQVANGREPNGREANGRRSRGRTISNAHRSTGYSRKDESTAFYRPEKLPHKTWWEYLKGYSLFFPYLWPKDSPKLQINVLICFILVLLQRLVNVAVPMQVKRVVNSLEEVIKLVADGERLSMDNFPLKNFVILGLLWILQGQSGLLGSARSILWIPVSQYSYRGLTTAAFNHVHSLSLDFHLSKRTGEVLSALNKGASINQFLEQVTFQVFPMLVDLFLAISVFYICYGPLYAEINLVDTCWYLYMTIKMASTRADQRREMTNADREEEAVKNDSISSYETVKYFNAEDFESRRYQDKVGVFQRAEAKVQMGMMLMNICQTVVFNLGRIIVALVCGWQVAMGLRTTGDWFMVVSYLAQLQGPLNFFGTFYRTVQQAMISGERLLELFKIQPTVVDTPHAVPLGKDFQGHVRWNNVSFSYDRRKPALRNISFECMPGTTTAFVGESGGGKSTLFRHMFRYYDCDEGSIELDGKNVKDLTIDSVREMIGVVPQDTTLFNETLMYNLKYARPSATNEEVYAACRAASIHDRIMSFPDQYDTQVGERGLRLSGGEKQRVAIARTILKDPRIIMLDEATSALDSHTEQEIQDNVWNIGQGRTLLIIAHRLSTITHADQIIVLNSGAIVERGTHDELLLAKGRYASMWEKQIRAERALNVAREAQLKAARAVRKAKMGLKKKSDGSIDGYNGLGSPGSLSGNGSKDHGDETHTSSSSSSDAESSHSEHSRERERK</sequence>
<dbReference type="GO" id="GO:0000041">
    <property type="term" value="P:transition metal ion transport"/>
    <property type="evidence" value="ECO:0007669"/>
    <property type="project" value="UniProtKB-ARBA"/>
</dbReference>
<feature type="transmembrane region" description="Helical" evidence="11">
    <location>
        <begin position="589"/>
        <end position="612"/>
    </location>
</feature>
<dbReference type="CDD" id="cd03253">
    <property type="entry name" value="ABCC_ATM1_transporter"/>
    <property type="match status" value="1"/>
</dbReference>
<dbReference type="InterPro" id="IPR011527">
    <property type="entry name" value="ABC1_TM_dom"/>
</dbReference>
<evidence type="ECO:0000256" key="9">
    <source>
        <dbReference type="ARBA" id="ARBA00024363"/>
    </source>
</evidence>
<dbReference type="InterPro" id="IPR036640">
    <property type="entry name" value="ABC1_TM_sf"/>
</dbReference>
<evidence type="ECO:0008006" key="16">
    <source>
        <dbReference type="Google" id="ProtNLM"/>
    </source>
</evidence>